<keyword evidence="1" id="KW-0732">Signal</keyword>
<feature type="signal peptide" evidence="1">
    <location>
        <begin position="1"/>
        <end position="21"/>
    </location>
</feature>
<gene>
    <name evidence="2" type="ORF">GCM10023191_076080</name>
</gene>
<feature type="chain" id="PRO_5045199074" evidence="1">
    <location>
        <begin position="22"/>
        <end position="155"/>
    </location>
</feature>
<dbReference type="EMBL" id="BAABHF010000046">
    <property type="protein sequence ID" value="GAA4511628.1"/>
    <property type="molecule type" value="Genomic_DNA"/>
</dbReference>
<evidence type="ECO:0000313" key="2">
    <source>
        <dbReference type="EMBL" id="GAA4511628.1"/>
    </source>
</evidence>
<reference evidence="3" key="1">
    <citation type="journal article" date="2019" name="Int. J. Syst. Evol. Microbiol.">
        <title>The Global Catalogue of Microorganisms (GCM) 10K type strain sequencing project: providing services to taxonomists for standard genome sequencing and annotation.</title>
        <authorList>
            <consortium name="The Broad Institute Genomics Platform"/>
            <consortium name="The Broad Institute Genome Sequencing Center for Infectious Disease"/>
            <person name="Wu L."/>
            <person name="Ma J."/>
        </authorList>
    </citation>
    <scope>NUCLEOTIDE SEQUENCE [LARGE SCALE GENOMIC DNA]</scope>
    <source>
        <strain evidence="3">JCM 17933</strain>
    </source>
</reference>
<name>A0ABP8QW57_9ACTN</name>
<organism evidence="2 3">
    <name type="scientific">Actinoallomurus oryzae</name>
    <dbReference type="NCBI Taxonomy" id="502180"/>
    <lineage>
        <taxon>Bacteria</taxon>
        <taxon>Bacillati</taxon>
        <taxon>Actinomycetota</taxon>
        <taxon>Actinomycetes</taxon>
        <taxon>Streptosporangiales</taxon>
        <taxon>Thermomonosporaceae</taxon>
        <taxon>Actinoallomurus</taxon>
    </lineage>
</organism>
<sequence length="155" mass="16173">MRNKISPILTILSIALTTVSACGTGHRPTRSPATTASPSSSSAQSLADFCGDLNAFSTAAGPTFDLEAFGILNKHQKPSRKALNSSVTLILLIGPRLMTKLPDGIHDDLRLVLSAASEAAKKLATDTPPDKAVAALTTDKASAARKKITDYRGPC</sequence>
<protein>
    <submittedName>
        <fullName evidence="2">Uncharacterized protein</fullName>
    </submittedName>
</protein>
<keyword evidence="3" id="KW-1185">Reference proteome</keyword>
<evidence type="ECO:0000313" key="3">
    <source>
        <dbReference type="Proteomes" id="UP001500503"/>
    </source>
</evidence>
<dbReference type="Proteomes" id="UP001500503">
    <property type="component" value="Unassembled WGS sequence"/>
</dbReference>
<dbReference type="PROSITE" id="PS51257">
    <property type="entry name" value="PROKAR_LIPOPROTEIN"/>
    <property type="match status" value="1"/>
</dbReference>
<dbReference type="RefSeq" id="WP_345472281.1">
    <property type="nucleotide sequence ID" value="NZ_BAABHF010000046.1"/>
</dbReference>
<comment type="caution">
    <text evidence="2">The sequence shown here is derived from an EMBL/GenBank/DDBJ whole genome shotgun (WGS) entry which is preliminary data.</text>
</comment>
<accession>A0ABP8QW57</accession>
<evidence type="ECO:0000256" key="1">
    <source>
        <dbReference type="SAM" id="SignalP"/>
    </source>
</evidence>
<proteinExistence type="predicted"/>